<dbReference type="InterPro" id="IPR000182">
    <property type="entry name" value="GNAT_dom"/>
</dbReference>
<dbReference type="InterPro" id="IPR039968">
    <property type="entry name" value="BcerS-like"/>
</dbReference>
<dbReference type="PROSITE" id="PS51186">
    <property type="entry name" value="GNAT"/>
    <property type="match status" value="1"/>
</dbReference>
<dbReference type="PANTHER" id="PTHR41368">
    <property type="entry name" value="PROTEIN YGHO"/>
    <property type="match status" value="1"/>
</dbReference>
<dbReference type="AlphaFoldDB" id="A0AB39RU56"/>
<dbReference type="EMBL" id="CP163443">
    <property type="protein sequence ID" value="XDQ57200.1"/>
    <property type="molecule type" value="Genomic_DNA"/>
</dbReference>
<sequence>MTAPASGPSATGAPVTVTPVRGRADTTAFVRLPYAVYRDDPLWVAPLERERRAFLDPGRNPFFEVGTVQLFLARRGRRVVGRIAAVVDPRHHERHDPRCGQFGLFECVDEPAVAAALFEAAADWLGERGLSRMLGPLNFSLNDECGLLVDGYDRPPTMLMPHNPPYYPRLFEDCGFTKAKDLLSWRIPMPADGEPPARFRRAAQRALAAPGVRVRALDPDRFDADMAVVKDIYNDAWSENYAATPMTDREFAHAVREFRPILKPELVQIAEVHGEPAGFLLCLPDANQALRAARGRLTRYGLPIGLIRIARATRRIQRTRALACGIKREHRNWGLAAAMFAQAQRAAFRLGHTETEFSWVLEDNRHVNSYTKAAGGILFRTHRLYERTTQRGAPHEVKPMTYTA</sequence>
<evidence type="ECO:0000259" key="1">
    <source>
        <dbReference type="PROSITE" id="PS51186"/>
    </source>
</evidence>
<dbReference type="GO" id="GO:0016747">
    <property type="term" value="F:acyltransferase activity, transferring groups other than amino-acyl groups"/>
    <property type="evidence" value="ECO:0007669"/>
    <property type="project" value="InterPro"/>
</dbReference>
<dbReference type="Gene3D" id="3.40.630.30">
    <property type="match status" value="1"/>
</dbReference>
<reference evidence="2" key="1">
    <citation type="submission" date="2024-07" db="EMBL/GenBank/DDBJ databases">
        <authorList>
            <person name="Yu S.T."/>
        </authorList>
    </citation>
    <scope>NUCLEOTIDE SEQUENCE</scope>
    <source>
        <strain evidence="2">R41</strain>
    </source>
</reference>
<proteinExistence type="predicted"/>
<organism evidence="2">
    <name type="scientific">Streptomyces sp. R41</name>
    <dbReference type="NCBI Taxonomy" id="3238632"/>
    <lineage>
        <taxon>Bacteria</taxon>
        <taxon>Bacillati</taxon>
        <taxon>Actinomycetota</taxon>
        <taxon>Actinomycetes</taxon>
        <taxon>Kitasatosporales</taxon>
        <taxon>Streptomycetaceae</taxon>
        <taxon>Streptomyces</taxon>
    </lineage>
</organism>
<dbReference type="InterPro" id="IPR016181">
    <property type="entry name" value="Acyl_CoA_acyltransferase"/>
</dbReference>
<name>A0AB39RU56_9ACTN</name>
<dbReference type="PANTHER" id="PTHR41368:SF1">
    <property type="entry name" value="PROTEIN YGHO"/>
    <property type="match status" value="1"/>
</dbReference>
<feature type="domain" description="N-acetyltransferase" evidence="1">
    <location>
        <begin position="212"/>
        <end position="404"/>
    </location>
</feature>
<gene>
    <name evidence="2" type="ORF">AB5J53_38710</name>
</gene>
<evidence type="ECO:0000313" key="2">
    <source>
        <dbReference type="EMBL" id="XDQ57200.1"/>
    </source>
</evidence>
<protein>
    <recommendedName>
        <fullName evidence="1">N-acetyltransferase domain-containing protein</fullName>
    </recommendedName>
</protein>
<accession>A0AB39RU56</accession>
<dbReference type="SUPFAM" id="SSF55729">
    <property type="entry name" value="Acyl-CoA N-acyltransferases (Nat)"/>
    <property type="match status" value="1"/>
</dbReference>
<dbReference type="RefSeq" id="WP_369250269.1">
    <property type="nucleotide sequence ID" value="NZ_CP163443.1"/>
</dbReference>